<dbReference type="PANTHER" id="PTHR40265:SF1">
    <property type="entry name" value="GLYOXALASE-LIKE DOMAIN-CONTAINING PROTEIN"/>
    <property type="match status" value="1"/>
</dbReference>
<feature type="domain" description="Glyoxalase-like" evidence="1">
    <location>
        <begin position="3"/>
        <end position="188"/>
    </location>
</feature>
<dbReference type="SUPFAM" id="SSF54593">
    <property type="entry name" value="Glyoxalase/Bleomycin resistance protein/Dihydroxybiphenyl dioxygenase"/>
    <property type="match status" value="1"/>
</dbReference>
<dbReference type="Pfam" id="PF13468">
    <property type="entry name" value="Glyoxalase_3"/>
    <property type="match status" value="1"/>
</dbReference>
<dbReference type="Proteomes" id="UP000434639">
    <property type="component" value="Unassembled WGS sequence"/>
</dbReference>
<dbReference type="PANTHER" id="PTHR40265">
    <property type="entry name" value="BLL2707 PROTEIN"/>
    <property type="match status" value="1"/>
</dbReference>
<organism evidence="2 3">
    <name type="scientific">Metabacillus mangrovi</name>
    <dbReference type="NCBI Taxonomy" id="1491830"/>
    <lineage>
        <taxon>Bacteria</taxon>
        <taxon>Bacillati</taxon>
        <taxon>Bacillota</taxon>
        <taxon>Bacilli</taxon>
        <taxon>Bacillales</taxon>
        <taxon>Bacillaceae</taxon>
        <taxon>Metabacillus</taxon>
    </lineage>
</organism>
<name>A0A7X2S5Q6_9BACI</name>
<dbReference type="Gene3D" id="3.10.180.10">
    <property type="entry name" value="2,3-Dihydroxybiphenyl 1,2-Dioxygenase, domain 1"/>
    <property type="match status" value="1"/>
</dbReference>
<accession>A0A7X2S5Q6</accession>
<dbReference type="OrthoDB" id="9111355at2"/>
<evidence type="ECO:0000259" key="1">
    <source>
        <dbReference type="Pfam" id="PF13468"/>
    </source>
</evidence>
<dbReference type="InterPro" id="IPR029068">
    <property type="entry name" value="Glyas_Bleomycin-R_OHBP_Dase"/>
</dbReference>
<gene>
    <name evidence="2" type="ORF">GKZ89_10085</name>
</gene>
<comment type="caution">
    <text evidence="2">The sequence shown here is derived from an EMBL/GenBank/DDBJ whole genome shotgun (WGS) entry which is preliminary data.</text>
</comment>
<evidence type="ECO:0000313" key="3">
    <source>
        <dbReference type="Proteomes" id="UP000434639"/>
    </source>
</evidence>
<evidence type="ECO:0000313" key="2">
    <source>
        <dbReference type="EMBL" id="MTH53753.1"/>
    </source>
</evidence>
<proteinExistence type="predicted"/>
<sequence>MMLDHIVHFVEKPADRAGAAFQLLGFHTAAGGSHADWGTANHLCYFDLDYIEFLAVTDEEKAGKSVNPLIRHCAAMKQEGFAQLAIRTGNMDELLQSLNSAGMPVEGPFEGRRVRPDGKEITWRMLFSGGNEELPFFIEWGDPDHVRREELISAGALAPHPNGIKGIGHILIHCKKPAETIAEWAKWLQLERGEEENSLLLGDKHLLFEKSTENSGIYAVAFNSPRKQTLEKKWRGGNYIF</sequence>
<dbReference type="AlphaFoldDB" id="A0A7X2S5Q6"/>
<reference evidence="2 3" key="1">
    <citation type="journal article" date="2017" name="Int. J. Syst. Evol. Microbiol.">
        <title>Bacillus mangrovi sp. nov., isolated from a sediment sample from a mangrove forest.</title>
        <authorList>
            <person name="Gupta V."/>
            <person name="Singh P.K."/>
            <person name="Korpole S."/>
            <person name="Tanuku N.R.S."/>
            <person name="Pinnaka A.K."/>
        </authorList>
    </citation>
    <scope>NUCLEOTIDE SEQUENCE [LARGE SCALE GENOMIC DNA]</scope>
    <source>
        <strain evidence="2 3">KCTC 33872</strain>
    </source>
</reference>
<dbReference type="RefSeq" id="WP_155112284.1">
    <property type="nucleotide sequence ID" value="NZ_WMIB01000008.1"/>
</dbReference>
<dbReference type="InterPro" id="IPR025870">
    <property type="entry name" value="Glyoxalase-like_dom"/>
</dbReference>
<keyword evidence="3" id="KW-1185">Reference proteome</keyword>
<protein>
    <submittedName>
        <fullName evidence="2">VOC family protein</fullName>
    </submittedName>
</protein>
<dbReference type="EMBL" id="WMIB01000008">
    <property type="protein sequence ID" value="MTH53753.1"/>
    <property type="molecule type" value="Genomic_DNA"/>
</dbReference>